<dbReference type="PRINTS" id="PR00411">
    <property type="entry name" value="PNDRDTASEI"/>
</dbReference>
<dbReference type="InterPro" id="IPR041117">
    <property type="entry name" value="SoxA_A3"/>
</dbReference>
<evidence type="ECO:0000256" key="1">
    <source>
        <dbReference type="ARBA" id="ARBA00008609"/>
    </source>
</evidence>
<evidence type="ECO:0000259" key="4">
    <source>
        <dbReference type="Pfam" id="PF01571"/>
    </source>
</evidence>
<keyword evidence="8" id="KW-1185">Reference proteome</keyword>
<dbReference type="EMBL" id="BJMV01000004">
    <property type="protein sequence ID" value="GEB85268.1"/>
    <property type="molecule type" value="Genomic_DNA"/>
</dbReference>
<dbReference type="PANTHER" id="PTHR43757:SF2">
    <property type="entry name" value="AMINOMETHYLTRANSFERASE, MITOCHONDRIAL"/>
    <property type="match status" value="1"/>
</dbReference>
<evidence type="ECO:0000256" key="3">
    <source>
        <dbReference type="SAM" id="MobiDB-lite"/>
    </source>
</evidence>
<dbReference type="InterPro" id="IPR027266">
    <property type="entry name" value="TrmE/GcvT-like"/>
</dbReference>
<accession>A0A4Y3TU65</accession>
<evidence type="ECO:0000259" key="5">
    <source>
        <dbReference type="Pfam" id="PF08669"/>
    </source>
</evidence>
<organism evidence="7 8">
    <name type="scientific">Acetobacter peroxydans</name>
    <dbReference type="NCBI Taxonomy" id="104098"/>
    <lineage>
        <taxon>Bacteria</taxon>
        <taxon>Pseudomonadati</taxon>
        <taxon>Pseudomonadota</taxon>
        <taxon>Alphaproteobacteria</taxon>
        <taxon>Acetobacterales</taxon>
        <taxon>Acetobacteraceae</taxon>
        <taxon>Acetobacter</taxon>
    </lineage>
</organism>
<feature type="domain" description="Aminomethyltransferase C-terminal" evidence="5">
    <location>
        <begin position="916"/>
        <end position="1001"/>
    </location>
</feature>
<dbReference type="SUPFAM" id="SSF51905">
    <property type="entry name" value="FAD/NAD(P)-binding domain"/>
    <property type="match status" value="1"/>
</dbReference>
<name>A0A4Y3TU65_9PROT</name>
<dbReference type="PRINTS" id="PR00368">
    <property type="entry name" value="FADPNR"/>
</dbReference>
<dbReference type="PIRSF" id="PIRSF037980">
    <property type="entry name" value="SoxA"/>
    <property type="match status" value="1"/>
</dbReference>
<dbReference type="Pfam" id="PF12831">
    <property type="entry name" value="FAD_oxidored"/>
    <property type="match status" value="1"/>
</dbReference>
<dbReference type="InterPro" id="IPR013977">
    <property type="entry name" value="GcvT_C"/>
</dbReference>
<dbReference type="InterPro" id="IPR028896">
    <property type="entry name" value="GcvT/YgfZ/DmdA"/>
</dbReference>
<keyword evidence="2" id="KW-0560">Oxidoreductase</keyword>
<dbReference type="NCBIfam" id="TIGR01372">
    <property type="entry name" value="soxA"/>
    <property type="match status" value="1"/>
</dbReference>
<dbReference type="GO" id="GO:0046653">
    <property type="term" value="P:tetrahydrofolate metabolic process"/>
    <property type="evidence" value="ECO:0007669"/>
    <property type="project" value="InterPro"/>
</dbReference>
<evidence type="ECO:0000313" key="8">
    <source>
        <dbReference type="Proteomes" id="UP000317730"/>
    </source>
</evidence>
<dbReference type="InterPro" id="IPR041854">
    <property type="entry name" value="BFD-like_2Fe2S-bd_dom_sf"/>
</dbReference>
<sequence length="1009" mass="107563">MMDARMTSAPVAGAQPRRVAGGNGIDAGRTIRFTFDGRQYTGHPGDTLASALLAHGVRLAGRSFKYHRPRGILSAGPEEPNALVELRTGPRREPNTRATVAELYDGLSAASQNRWPSLAFDALGLNSLFSSVLGAGFYYKTFMWPAAFWEKLYEPMIRRAAGLGRAADEADPDQYEKATAFCDVLVVGSGPAGLAAALAAGRSGARVILCEEDSLTGGRLRAERRQLDGEPAWRWAEQARKALEALPEVRIMERTCVFGTYDGGTYGALERVADHQSQPAKGQPRQRLWRVVARQCVVAAGALERPIVFPGNDTPGVMLAGAVRTYLNRFGVAPGRRAVVYTCNDDGLRTALDLARAGVAVAAIVDSRPEGEGQGAQVAQACGVPFVPGGAVTAVQGRMAVSGVSVRDAQGREQRIACDLLAMSGGWSPNIALTTHQGMRPVYDETLCAFLPAALPPGMVVAGAAAGVFTTAEALRDGAQAGARAAQACGFAAEQPALPEAEPESCAIAPLFHALADVPSARWAKAFVDFQNDVTAKDVALAAREGFVSVEHLKRYTTLGMATDQGKTSNVNAIALLAEITQRPIGQTGTTLIRPPTQPVAIGALAGAHRGRHFKPARLTPTHQWAESQGAVFTANGLWQRAQWYPRPGEMDWLQTVNREVRTVRQAVGFCDVTTLGKIDIQGPDAAEFLERVYVNAWKKLPVGRARYGLMLREDGFAYDDGTTARLGETHYVMTTTTANAGGVMAHLEFCHQWLWPELDVQFISVTDEWAQIAVAGPQARNVLRHVVDPVFDLSNEAFPYMAAGEVTVCGGVQARLFRLSFSGELAYELAVPARYGDALARRLMEVGAPYGIAPYGTEALGVMRIEKGHPAGPELNGQTTAHDLGMGRMLSTRKDFIGRHMAQREALTDPARPTLVGLQPLNPADQVVAGAHLLPDGAAATAASDQGWVSSAAFSPTLGSWIGLGLLSNGPARHGEIVALHNPLAGTVVRARVVSPVFVDPEGARVHG</sequence>
<dbReference type="Pfam" id="PF01571">
    <property type="entry name" value="GCV_T"/>
    <property type="match status" value="1"/>
</dbReference>
<protein>
    <submittedName>
        <fullName evidence="7">Sarcosine oxidase subunit alpha</fullName>
    </submittedName>
</protein>
<dbReference type="Gene3D" id="3.50.50.60">
    <property type="entry name" value="FAD/NAD(P)-binding domain"/>
    <property type="match status" value="2"/>
</dbReference>
<comment type="caution">
    <text evidence="7">The sequence shown here is derived from an EMBL/GenBank/DDBJ whole genome shotgun (WGS) entry which is preliminary data.</text>
</comment>
<evidence type="ECO:0000313" key="7">
    <source>
        <dbReference type="EMBL" id="GEB85268.1"/>
    </source>
</evidence>
<dbReference type="Pfam" id="PF17806">
    <property type="entry name" value="SO_alpha_A3"/>
    <property type="match status" value="1"/>
</dbReference>
<proteinExistence type="inferred from homology"/>
<dbReference type="Gene3D" id="3.30.1360.120">
    <property type="entry name" value="Probable tRNA modification gtpase trme, domain 1"/>
    <property type="match status" value="1"/>
</dbReference>
<dbReference type="Gene3D" id="3.10.20.440">
    <property type="entry name" value="2Fe-2S iron-sulphur cluster binding domain, sarcosine oxidase, alpha subunit, N-terminal domain"/>
    <property type="match status" value="1"/>
</dbReference>
<dbReference type="GO" id="GO:0008115">
    <property type="term" value="F:sarcosine oxidase activity"/>
    <property type="evidence" value="ECO:0007669"/>
    <property type="project" value="InterPro"/>
</dbReference>
<dbReference type="Proteomes" id="UP000317730">
    <property type="component" value="Unassembled WGS sequence"/>
</dbReference>
<dbReference type="InterPro" id="IPR036188">
    <property type="entry name" value="FAD/NAD-bd_sf"/>
</dbReference>
<reference evidence="7 8" key="1">
    <citation type="submission" date="2019-06" db="EMBL/GenBank/DDBJ databases">
        <title>Whole genome shotgun sequence of Acetobacter peroxydans NBRC 13755.</title>
        <authorList>
            <person name="Hosoyama A."/>
            <person name="Uohara A."/>
            <person name="Ohji S."/>
            <person name="Ichikawa N."/>
        </authorList>
    </citation>
    <scope>NUCLEOTIDE SEQUENCE [LARGE SCALE GENOMIC DNA]</scope>
    <source>
        <strain evidence="7 8">NBRC 13755</strain>
    </source>
</reference>
<gene>
    <name evidence="7" type="ORF">APE01nite_10650</name>
</gene>
<dbReference type="InterPro" id="IPR006277">
    <property type="entry name" value="Sarcosine_oxidase_asu"/>
</dbReference>
<dbReference type="Pfam" id="PF13510">
    <property type="entry name" value="Fer2_4"/>
    <property type="match status" value="1"/>
</dbReference>
<dbReference type="InterPro" id="IPR029043">
    <property type="entry name" value="GcvT/YgfZ_C"/>
</dbReference>
<dbReference type="SUPFAM" id="SSF103025">
    <property type="entry name" value="Folate-binding domain"/>
    <property type="match status" value="1"/>
</dbReference>
<feature type="domain" description="GCVT N-terminal" evidence="4">
    <location>
        <begin position="623"/>
        <end position="895"/>
    </location>
</feature>
<feature type="region of interest" description="Disordered" evidence="3">
    <location>
        <begin position="1"/>
        <end position="23"/>
    </location>
</feature>
<dbReference type="InterPro" id="IPR042204">
    <property type="entry name" value="2Fe-2S-bd_N"/>
</dbReference>
<feature type="domain" description="SoxA A3" evidence="6">
    <location>
        <begin position="524"/>
        <end position="607"/>
    </location>
</feature>
<dbReference type="Gene3D" id="1.10.10.1100">
    <property type="entry name" value="BFD-like [2Fe-2S]-binding domain"/>
    <property type="match status" value="1"/>
</dbReference>
<comment type="similarity">
    <text evidence="1">Belongs to the GcvT family.</text>
</comment>
<dbReference type="Pfam" id="PF08669">
    <property type="entry name" value="GCV_T_C"/>
    <property type="match status" value="1"/>
</dbReference>
<dbReference type="AlphaFoldDB" id="A0A4Y3TU65"/>
<evidence type="ECO:0000259" key="6">
    <source>
        <dbReference type="Pfam" id="PF17806"/>
    </source>
</evidence>
<dbReference type="InterPro" id="IPR006222">
    <property type="entry name" value="GCVT_N"/>
</dbReference>
<dbReference type="SUPFAM" id="SSF101790">
    <property type="entry name" value="Aminomethyltransferase beta-barrel domain"/>
    <property type="match status" value="1"/>
</dbReference>
<dbReference type="PANTHER" id="PTHR43757">
    <property type="entry name" value="AMINOMETHYLTRANSFERASE"/>
    <property type="match status" value="1"/>
</dbReference>
<evidence type="ECO:0000256" key="2">
    <source>
        <dbReference type="ARBA" id="ARBA00023002"/>
    </source>
</evidence>